<sequence>MREDATVAAWRVTRVSVAGTSHIARGVPCQDASYHDVNGDLCVIAVADGVGSAPRSEDGARVASEMAVRFLIEKAVARDASEAEWRALLQEAAERALLEVRALAERETEELRAFASTLLIVAATGESAAAFQVGDGAIVALFGTADLQALTLPKKGEYANEVLPLTSRGALESAQFTFVPQSPTAVAAFTDGLEALALSLPRGEPYDRFFLPIFDLGARVDETKLAAEIGELFEQRVKKRSDDDLTLAVAIRAAGKTVEPIPAKPESAPGTAASRAREIASARGESDPSPPAEPPPPATPPPATPPAHRGPNPPTSRLRSVVLGMFLLLLVGSAASVLLAKTWFRSAEGIACARSSDCEEPLHCIGGFCRFERKR</sequence>
<feature type="transmembrane region" description="Helical" evidence="2">
    <location>
        <begin position="321"/>
        <end position="340"/>
    </location>
</feature>
<name>A0ABT5EJR3_9BACT</name>
<dbReference type="Pfam" id="PF13672">
    <property type="entry name" value="PP2C_2"/>
    <property type="match status" value="1"/>
</dbReference>
<dbReference type="EMBL" id="JAQNDO010000001">
    <property type="protein sequence ID" value="MDC0741584.1"/>
    <property type="molecule type" value="Genomic_DNA"/>
</dbReference>
<keyword evidence="5" id="KW-1185">Reference proteome</keyword>
<evidence type="ECO:0000256" key="1">
    <source>
        <dbReference type="SAM" id="MobiDB-lite"/>
    </source>
</evidence>
<accession>A0ABT5EJR3</accession>
<feature type="compositionally biased region" description="Basic and acidic residues" evidence="1">
    <location>
        <begin position="275"/>
        <end position="286"/>
    </location>
</feature>
<dbReference type="InterPro" id="IPR001932">
    <property type="entry name" value="PPM-type_phosphatase-like_dom"/>
</dbReference>
<evidence type="ECO:0000256" key="2">
    <source>
        <dbReference type="SAM" id="Phobius"/>
    </source>
</evidence>
<feature type="compositionally biased region" description="Pro residues" evidence="1">
    <location>
        <begin position="288"/>
        <end position="305"/>
    </location>
</feature>
<comment type="caution">
    <text evidence="4">The sequence shown here is derived from an EMBL/GenBank/DDBJ whole genome shotgun (WGS) entry which is preliminary data.</text>
</comment>
<evidence type="ECO:0000313" key="4">
    <source>
        <dbReference type="EMBL" id="MDC0741584.1"/>
    </source>
</evidence>
<feature type="region of interest" description="Disordered" evidence="1">
    <location>
        <begin position="260"/>
        <end position="316"/>
    </location>
</feature>
<dbReference type="RefSeq" id="WP_271916906.1">
    <property type="nucleotide sequence ID" value="NZ_JAQNDO010000001.1"/>
</dbReference>
<reference evidence="4 5" key="1">
    <citation type="submission" date="2022-11" db="EMBL/GenBank/DDBJ databases">
        <title>Minimal conservation of predation-associated metabolite biosynthetic gene clusters underscores biosynthetic potential of Myxococcota including descriptions for ten novel species: Archangium lansinium sp. nov., Myxococcus landrumus sp. nov., Nannocystis bai.</title>
        <authorList>
            <person name="Ahearne A."/>
            <person name="Stevens C."/>
            <person name="Dowd S."/>
        </authorList>
    </citation>
    <scope>NUCLEOTIDE SEQUENCE [LARGE SCALE GENOMIC DNA]</scope>
    <source>
        <strain evidence="4 5">RJM3</strain>
    </source>
</reference>
<evidence type="ECO:0000259" key="3">
    <source>
        <dbReference type="Pfam" id="PF13672"/>
    </source>
</evidence>
<organism evidence="4 5">
    <name type="scientific">Polyangium mundeleinium</name>
    <dbReference type="NCBI Taxonomy" id="2995306"/>
    <lineage>
        <taxon>Bacteria</taxon>
        <taxon>Pseudomonadati</taxon>
        <taxon>Myxococcota</taxon>
        <taxon>Polyangia</taxon>
        <taxon>Polyangiales</taxon>
        <taxon>Polyangiaceae</taxon>
        <taxon>Polyangium</taxon>
    </lineage>
</organism>
<dbReference type="SUPFAM" id="SSF81606">
    <property type="entry name" value="PP2C-like"/>
    <property type="match status" value="1"/>
</dbReference>
<proteinExistence type="predicted"/>
<dbReference type="Gene3D" id="3.60.40.10">
    <property type="entry name" value="PPM-type phosphatase domain"/>
    <property type="match status" value="1"/>
</dbReference>
<dbReference type="InterPro" id="IPR036457">
    <property type="entry name" value="PPM-type-like_dom_sf"/>
</dbReference>
<evidence type="ECO:0000313" key="5">
    <source>
        <dbReference type="Proteomes" id="UP001221411"/>
    </source>
</evidence>
<gene>
    <name evidence="4" type="ORF">POL67_09525</name>
</gene>
<keyword evidence="2" id="KW-0472">Membrane</keyword>
<keyword evidence="2" id="KW-0812">Transmembrane</keyword>
<protein>
    <submittedName>
        <fullName evidence="4">PP2C family serine/threonine-protein phosphatase</fullName>
    </submittedName>
</protein>
<dbReference type="Proteomes" id="UP001221411">
    <property type="component" value="Unassembled WGS sequence"/>
</dbReference>
<feature type="domain" description="PPM-type phosphatase" evidence="3">
    <location>
        <begin position="19"/>
        <end position="225"/>
    </location>
</feature>
<keyword evidence="2" id="KW-1133">Transmembrane helix</keyword>